<comment type="caution">
    <text evidence="2">The sequence shown here is derived from an EMBL/GenBank/DDBJ whole genome shotgun (WGS) entry which is preliminary data.</text>
</comment>
<dbReference type="AlphaFoldDB" id="X1KSC8"/>
<keyword evidence="1" id="KW-0812">Transmembrane</keyword>
<accession>X1KSC8</accession>
<evidence type="ECO:0000313" key="2">
    <source>
        <dbReference type="EMBL" id="GAH96515.1"/>
    </source>
</evidence>
<organism evidence="2">
    <name type="scientific">marine sediment metagenome</name>
    <dbReference type="NCBI Taxonomy" id="412755"/>
    <lineage>
        <taxon>unclassified sequences</taxon>
        <taxon>metagenomes</taxon>
        <taxon>ecological metagenomes</taxon>
    </lineage>
</organism>
<evidence type="ECO:0000256" key="1">
    <source>
        <dbReference type="SAM" id="Phobius"/>
    </source>
</evidence>
<sequence>RSKKMEKTWKPTTAGILSIVAGAIELLIGMGLTVALGLAASLAGAVPGLPSGILPVFGVPWIILGIVAIVGGVYALKRRIWGLTLAGSICALFWPGFILGILAIIFVVMGKNEFA</sequence>
<protein>
    <submittedName>
        <fullName evidence="2">Uncharacterized protein</fullName>
    </submittedName>
</protein>
<gene>
    <name evidence="2" type="ORF">S06H3_01256</name>
</gene>
<feature type="non-terminal residue" evidence="2">
    <location>
        <position position="1"/>
    </location>
</feature>
<feature type="transmembrane region" description="Helical" evidence="1">
    <location>
        <begin position="12"/>
        <end position="40"/>
    </location>
</feature>
<name>X1KSC8_9ZZZZ</name>
<feature type="transmembrane region" description="Helical" evidence="1">
    <location>
        <begin position="83"/>
        <end position="109"/>
    </location>
</feature>
<feature type="transmembrane region" description="Helical" evidence="1">
    <location>
        <begin position="52"/>
        <end position="76"/>
    </location>
</feature>
<keyword evidence="1" id="KW-1133">Transmembrane helix</keyword>
<dbReference type="EMBL" id="BARV01000303">
    <property type="protein sequence ID" value="GAH96515.1"/>
    <property type="molecule type" value="Genomic_DNA"/>
</dbReference>
<reference evidence="2" key="1">
    <citation type="journal article" date="2014" name="Front. Microbiol.">
        <title>High frequency of phylogenetically diverse reductive dehalogenase-homologous genes in deep subseafloor sedimentary metagenomes.</title>
        <authorList>
            <person name="Kawai M."/>
            <person name="Futagami T."/>
            <person name="Toyoda A."/>
            <person name="Takaki Y."/>
            <person name="Nishi S."/>
            <person name="Hori S."/>
            <person name="Arai W."/>
            <person name="Tsubouchi T."/>
            <person name="Morono Y."/>
            <person name="Uchiyama I."/>
            <person name="Ito T."/>
            <person name="Fujiyama A."/>
            <person name="Inagaki F."/>
            <person name="Takami H."/>
        </authorList>
    </citation>
    <scope>NUCLEOTIDE SEQUENCE</scope>
    <source>
        <strain evidence="2">Expedition CK06-06</strain>
    </source>
</reference>
<keyword evidence="1" id="KW-0472">Membrane</keyword>
<proteinExistence type="predicted"/>